<dbReference type="AlphaFoldDB" id="A0AA37UWW7"/>
<dbReference type="RefSeq" id="WP_108920004.1">
    <property type="nucleotide sequence ID" value="NZ_BFCH01000001.1"/>
</dbReference>
<dbReference type="EMBL" id="BQYH01000074">
    <property type="protein sequence ID" value="GKU75290.1"/>
    <property type="molecule type" value="Genomic_DNA"/>
</dbReference>
<dbReference type="InterPro" id="IPR023393">
    <property type="entry name" value="START-like_dom_sf"/>
</dbReference>
<sequence>MIDPCVSASVAIGARPDLVYSLLTDLPTLVLLAEEATAMEWCKGDAACRGAVFAGHNENGSRRWSTKCTVTDAEPGRIFAFDVRHTVFPVARWQYDIVASDGGCRVTESTWDRRPGWFRKLSGKATGVTDRVAANTKNIELTLQRLKQRAEAG</sequence>
<dbReference type="Pfam" id="PF10604">
    <property type="entry name" value="Polyketide_cyc2"/>
    <property type="match status" value="1"/>
</dbReference>
<name>A0AA37UWW7_9MYCO</name>
<gene>
    <name evidence="1" type="ORF">MmonteBS_01020</name>
    <name evidence="2" type="ORF">NJB18185_50610</name>
</gene>
<reference evidence="1" key="1">
    <citation type="journal article" date="2018" name="Genome Announc.">
        <title>Draft Genome Sequence of Mycobacterium montefiorense Isolated from Japanese Black Salamander (Hynobius nigrescens).</title>
        <authorList>
            <person name="Fukano H."/>
            <person name="Yoshida M."/>
            <person name="Shimizu A."/>
            <person name="Iwao H."/>
            <person name="Katayama Y."/>
            <person name="Omatsu T."/>
            <person name="Mizutani T."/>
            <person name="Kurata O."/>
            <person name="Wada S."/>
            <person name="Hoshino Y."/>
        </authorList>
    </citation>
    <scope>NUCLEOTIDE SEQUENCE</scope>
    <source>
        <strain evidence="1">BS</strain>
    </source>
</reference>
<evidence type="ECO:0000313" key="1">
    <source>
        <dbReference type="EMBL" id="GBG35730.1"/>
    </source>
</evidence>
<evidence type="ECO:0000313" key="2">
    <source>
        <dbReference type="EMBL" id="GKU75290.1"/>
    </source>
</evidence>
<dbReference type="InterPro" id="IPR019587">
    <property type="entry name" value="Polyketide_cyclase/dehydratase"/>
</dbReference>
<keyword evidence="3" id="KW-1185">Reference proteome</keyword>
<protein>
    <recommendedName>
        <fullName evidence="5">Polyketide cyclase</fullName>
    </recommendedName>
</protein>
<dbReference type="Gene3D" id="3.30.530.20">
    <property type="match status" value="1"/>
</dbReference>
<reference evidence="2" key="4">
    <citation type="submission" date="2022-04" db="EMBL/GenBank/DDBJ databases">
        <authorList>
            <person name="Komine T."/>
            <person name="Fukano H."/>
            <person name="Wada S."/>
        </authorList>
    </citation>
    <scope>NUCLEOTIDE SEQUENCE</scope>
    <source>
        <strain evidence="2">NJB18185</strain>
    </source>
</reference>
<dbReference type="CDD" id="cd07812">
    <property type="entry name" value="SRPBCC"/>
    <property type="match status" value="1"/>
</dbReference>
<reference evidence="3" key="2">
    <citation type="submission" date="2018-04" db="EMBL/GenBank/DDBJ databases">
        <title>Draft genome sequence of Mycobacterium montefiorense isolated from Japanese black salamander.</title>
        <authorList>
            <person name="Fukano H."/>
            <person name="Yoshida M."/>
            <person name="Shimizu A."/>
            <person name="Iwao H."/>
            <person name="Kurata O."/>
            <person name="Katayama Y."/>
            <person name="Omatsu T."/>
            <person name="Mizutani T."/>
            <person name="Wada S."/>
            <person name="Hoshino Y."/>
        </authorList>
    </citation>
    <scope>NUCLEOTIDE SEQUENCE [LARGE SCALE GENOMIC DNA]</scope>
    <source>
        <strain evidence="3">BS</strain>
    </source>
</reference>
<organism evidence="2 4">
    <name type="scientific">Mycobacterium montefiorense</name>
    <dbReference type="NCBI Taxonomy" id="154654"/>
    <lineage>
        <taxon>Bacteria</taxon>
        <taxon>Bacillati</taxon>
        <taxon>Actinomycetota</taxon>
        <taxon>Actinomycetes</taxon>
        <taxon>Mycobacteriales</taxon>
        <taxon>Mycobacteriaceae</taxon>
        <taxon>Mycobacterium</taxon>
        <taxon>Mycobacterium simiae complex</taxon>
    </lineage>
</organism>
<dbReference type="EMBL" id="BFCH01000001">
    <property type="protein sequence ID" value="GBG35730.1"/>
    <property type="molecule type" value="Genomic_DNA"/>
</dbReference>
<proteinExistence type="predicted"/>
<dbReference type="Proteomes" id="UP000245060">
    <property type="component" value="Unassembled WGS sequence"/>
</dbReference>
<evidence type="ECO:0000313" key="3">
    <source>
        <dbReference type="Proteomes" id="UP000245060"/>
    </source>
</evidence>
<accession>A0AA37UWW7</accession>
<evidence type="ECO:0000313" key="4">
    <source>
        <dbReference type="Proteomes" id="UP001139505"/>
    </source>
</evidence>
<dbReference type="Proteomes" id="UP001139505">
    <property type="component" value="Unassembled WGS sequence"/>
</dbReference>
<reference evidence="2" key="3">
    <citation type="journal article" date="2022" name="Microbiol. Resour. Announc.">
        <title>Draft Genome Sequences of Eight Mycobacterium montefiorense Strains Isolated from Salamanders in Captivity.</title>
        <authorList>
            <person name="Komine T."/>
            <person name="Ihara H."/>
            <person name="Fukano H."/>
            <person name="Hoshino Y."/>
            <person name="Kurata O."/>
            <person name="Wada S."/>
        </authorList>
    </citation>
    <scope>NUCLEOTIDE SEQUENCE</scope>
    <source>
        <strain evidence="2">NJB18185</strain>
    </source>
</reference>
<comment type="caution">
    <text evidence="2">The sequence shown here is derived from an EMBL/GenBank/DDBJ whole genome shotgun (WGS) entry which is preliminary data.</text>
</comment>
<dbReference type="SUPFAM" id="SSF55961">
    <property type="entry name" value="Bet v1-like"/>
    <property type="match status" value="1"/>
</dbReference>
<evidence type="ECO:0008006" key="5">
    <source>
        <dbReference type="Google" id="ProtNLM"/>
    </source>
</evidence>